<organism evidence="2 3">
    <name type="scientific">Zhouia amylolytica AD3</name>
    <dbReference type="NCBI Taxonomy" id="1286632"/>
    <lineage>
        <taxon>Bacteria</taxon>
        <taxon>Pseudomonadati</taxon>
        <taxon>Bacteroidota</taxon>
        <taxon>Flavobacteriia</taxon>
        <taxon>Flavobacteriales</taxon>
        <taxon>Flavobacteriaceae</taxon>
        <taxon>Zhouia</taxon>
    </lineage>
</organism>
<keyword evidence="1" id="KW-0812">Transmembrane</keyword>
<evidence type="ECO:0000313" key="2">
    <source>
        <dbReference type="EMBL" id="ETN93764.1"/>
    </source>
</evidence>
<dbReference type="AlphaFoldDB" id="W2UIL2"/>
<dbReference type="Proteomes" id="UP000018850">
    <property type="component" value="Unassembled WGS sequence"/>
</dbReference>
<gene>
    <name evidence="2" type="ORF">P278_31730</name>
</gene>
<comment type="caution">
    <text evidence="2">The sequence shown here is derived from an EMBL/GenBank/DDBJ whole genome shotgun (WGS) entry which is preliminary data.</text>
</comment>
<keyword evidence="3" id="KW-1185">Reference proteome</keyword>
<protein>
    <submittedName>
        <fullName evidence="2">Uncharacterized protein</fullName>
    </submittedName>
</protein>
<name>W2UIL2_9FLAO</name>
<evidence type="ECO:0000313" key="3">
    <source>
        <dbReference type="Proteomes" id="UP000018850"/>
    </source>
</evidence>
<reference evidence="3" key="1">
    <citation type="submission" date="2013-11" db="EMBL/GenBank/DDBJ databases">
        <title>Draft genome sequence from a member of Zhouia, isolated tidal flat.</title>
        <authorList>
            <person name="Jin H."/>
            <person name="Jeon C.O."/>
        </authorList>
    </citation>
    <scope>NUCLEOTIDE SEQUENCE [LARGE SCALE GENOMIC DNA]</scope>
    <source>
        <strain evidence="3">AD3</strain>
    </source>
</reference>
<sequence length="41" mass="4358">MKRPAICVTHPTKNIAHIVGEMLPGGFIISMAVLILGIPMS</sequence>
<reference evidence="2 3" key="2">
    <citation type="journal article" date="2016" name="Genome Announc.">
        <title>Draft Genome Sequence of Zhouia amylolytica AD3, Isolated from Tidal Flat Sediment.</title>
        <authorList>
            <person name="Jia B."/>
            <person name="Jin H.M."/>
            <person name="Lee H.J."/>
            <person name="Jeon C.O."/>
        </authorList>
    </citation>
    <scope>NUCLEOTIDE SEQUENCE [LARGE SCALE GENOMIC DNA]</scope>
    <source>
        <strain evidence="2 3">AD3</strain>
    </source>
</reference>
<proteinExistence type="predicted"/>
<evidence type="ECO:0000256" key="1">
    <source>
        <dbReference type="SAM" id="Phobius"/>
    </source>
</evidence>
<dbReference type="EMBL" id="AYXY01000031">
    <property type="protein sequence ID" value="ETN93764.1"/>
    <property type="molecule type" value="Genomic_DNA"/>
</dbReference>
<accession>W2UIL2</accession>
<keyword evidence="1" id="KW-1133">Transmembrane helix</keyword>
<keyword evidence="1" id="KW-0472">Membrane</keyword>
<feature type="transmembrane region" description="Helical" evidence="1">
    <location>
        <begin position="15"/>
        <end position="38"/>
    </location>
</feature>